<protein>
    <submittedName>
        <fullName evidence="1">Uncharacterized protein</fullName>
    </submittedName>
</protein>
<proteinExistence type="predicted"/>
<name>A0A8S5TSZ7_9CAUD</name>
<organism evidence="1">
    <name type="scientific">Siphoviridae sp. ct8aS59</name>
    <dbReference type="NCBI Taxonomy" id="2825365"/>
    <lineage>
        <taxon>Viruses</taxon>
        <taxon>Duplodnaviria</taxon>
        <taxon>Heunggongvirae</taxon>
        <taxon>Uroviricota</taxon>
        <taxon>Caudoviricetes</taxon>
    </lineage>
</organism>
<reference evidence="1" key="1">
    <citation type="journal article" date="2021" name="Proc. Natl. Acad. Sci. U.S.A.">
        <title>A Catalog of Tens of Thousands of Viruses from Human Metagenomes Reveals Hidden Associations with Chronic Diseases.</title>
        <authorList>
            <person name="Tisza M.J."/>
            <person name="Buck C.B."/>
        </authorList>
    </citation>
    <scope>NUCLEOTIDE SEQUENCE</scope>
    <source>
        <strain evidence="1">Ct8aS59</strain>
    </source>
</reference>
<dbReference type="EMBL" id="BK015922">
    <property type="protein sequence ID" value="DAF85312.1"/>
    <property type="molecule type" value="Genomic_DNA"/>
</dbReference>
<accession>A0A8S5TSZ7</accession>
<sequence length="57" mass="6450">MKNAILQICEKLRGYSNDKDYFEVIKANQNEDGDFVVVCRAVEVQAEPQGAKDESDK</sequence>
<evidence type="ECO:0000313" key="1">
    <source>
        <dbReference type="EMBL" id="DAF85312.1"/>
    </source>
</evidence>